<keyword evidence="5" id="KW-0406">Ion transport</keyword>
<accession>A0AAD1CM51</accession>
<evidence type="ECO:0000256" key="2">
    <source>
        <dbReference type="ARBA" id="ARBA00022448"/>
    </source>
</evidence>
<dbReference type="AlphaFoldDB" id="A0AAD1CM51"/>
<evidence type="ECO:0000313" key="11">
    <source>
        <dbReference type="EMBL" id="BBA17731.1"/>
    </source>
</evidence>
<keyword evidence="8" id="KW-0998">Cell outer membrane</keyword>
<dbReference type="Gene3D" id="2.40.160.20">
    <property type="match status" value="1"/>
</dbReference>
<dbReference type="EMBL" id="AP014610">
    <property type="protein sequence ID" value="BBA17731.1"/>
    <property type="molecule type" value="Genomic_DNA"/>
</dbReference>
<evidence type="ECO:0000256" key="1">
    <source>
        <dbReference type="ARBA" id="ARBA00004571"/>
    </source>
</evidence>
<sequence>MFKVQIQRNYSSMKKKLNFFIITFFVLLSSVFSQYSQKKWSIRIGANDINYYPRSYPIKFFLHKKNNSINPIFSNVELVHHINNNLGVYLEGALGMVDNNRWRIIDGFFLKFGPGINFYFLPKYWFDPYFRLGGGYHQFNYQNRILRLSGSKTYKLNKKNFFLLDGGLGINFWIVSNFGINIQSTYNHVFANHSRDYLNFCKHSLGFVFRFGGEHENDSDDYDNNKQKKIIEINKEDSYLPSIIEKKEDKNIIENSEYENKICCEKEDLDHDGILDKEDLCPDQFGLKKFKGCPDTDSDNIPDIEDICPNKYGIKENKGCPNKIIFKPILFNLGKYKLSSNSLEIINKISEIMIKKLPNSKFYINGYTDSYGKSSYNKILSLKRANSVFEALVSKGVDPYRMEVRGFIKYEKKKNKGRYVEITIKK</sequence>
<protein>
    <submittedName>
        <fullName evidence="11">OmpA/MotB domain-containing protein</fullName>
    </submittedName>
</protein>
<comment type="subcellular location">
    <subcellularLocation>
        <location evidence="1">Cell outer membrane</location>
        <topology evidence="1">Multi-pass membrane protein</topology>
    </subcellularLocation>
</comment>
<feature type="domain" description="OmpA-like" evidence="10">
    <location>
        <begin position="318"/>
        <end position="426"/>
    </location>
</feature>
<dbReference type="Pfam" id="PF00691">
    <property type="entry name" value="OmpA"/>
    <property type="match status" value="1"/>
</dbReference>
<dbReference type="GO" id="GO:0006811">
    <property type="term" value="P:monoatomic ion transport"/>
    <property type="evidence" value="ECO:0007669"/>
    <property type="project" value="UniProtKB-KW"/>
</dbReference>
<reference evidence="11 12" key="1">
    <citation type="submission" date="2014-06" db="EMBL/GenBank/DDBJ databases">
        <title>Genome sequence of the intracellular symbiont Blattabacterium cuenoti, strain CPU2 from the wood feeding cockroach Cryptocercus punctulatus.</title>
        <authorList>
            <person name="Kinjo Y."/>
            <person name="Ohkuma M."/>
            <person name="Tokuda G."/>
        </authorList>
    </citation>
    <scope>NUCLEOTIDE SEQUENCE [LARGE SCALE GENOMIC DNA]</scope>
    <source>
        <strain evidence="11 12">CPU2</strain>
    </source>
</reference>
<dbReference type="GO" id="GO:0015288">
    <property type="term" value="F:porin activity"/>
    <property type="evidence" value="ECO:0007669"/>
    <property type="project" value="UniProtKB-KW"/>
</dbReference>
<organism evidence="11 12">
    <name type="scientific">Blattabacterium punctulatus CPU2</name>
    <dbReference type="NCBI Taxonomy" id="1457032"/>
    <lineage>
        <taxon>Bacteria</taxon>
        <taxon>Pseudomonadati</taxon>
        <taxon>Bacteroidota</taxon>
        <taxon>Flavobacteriia</taxon>
        <taxon>Flavobacteriales</taxon>
        <taxon>Blattabacteriaceae</taxon>
        <taxon>Blattabacterium</taxon>
    </lineage>
</organism>
<evidence type="ECO:0000256" key="6">
    <source>
        <dbReference type="ARBA" id="ARBA00023114"/>
    </source>
</evidence>
<keyword evidence="6" id="KW-0626">Porin</keyword>
<dbReference type="CDD" id="cd07185">
    <property type="entry name" value="OmpA_C-like"/>
    <property type="match status" value="1"/>
</dbReference>
<evidence type="ECO:0000256" key="9">
    <source>
        <dbReference type="PROSITE-ProRule" id="PRU00473"/>
    </source>
</evidence>
<dbReference type="PANTHER" id="PTHR30329">
    <property type="entry name" value="STATOR ELEMENT OF FLAGELLAR MOTOR COMPLEX"/>
    <property type="match status" value="1"/>
</dbReference>
<evidence type="ECO:0000256" key="7">
    <source>
        <dbReference type="ARBA" id="ARBA00023136"/>
    </source>
</evidence>
<keyword evidence="7 9" id="KW-0472">Membrane</keyword>
<dbReference type="InterPro" id="IPR006665">
    <property type="entry name" value="OmpA-like"/>
</dbReference>
<dbReference type="PANTHER" id="PTHR30329:SF21">
    <property type="entry name" value="LIPOPROTEIN YIAD-RELATED"/>
    <property type="match status" value="1"/>
</dbReference>
<dbReference type="PROSITE" id="PS51123">
    <property type="entry name" value="OMPA_2"/>
    <property type="match status" value="1"/>
</dbReference>
<keyword evidence="2" id="KW-0813">Transport</keyword>
<evidence type="ECO:0000256" key="4">
    <source>
        <dbReference type="ARBA" id="ARBA00022692"/>
    </source>
</evidence>
<dbReference type="InterPro" id="IPR011250">
    <property type="entry name" value="OMP/PagP_B-barrel"/>
</dbReference>
<gene>
    <name evidence="11" type="primary">ompA</name>
    <name evidence="11" type="ORF">CPU2_224</name>
</gene>
<dbReference type="InterPro" id="IPR006664">
    <property type="entry name" value="OMP_bac"/>
</dbReference>
<dbReference type="GO" id="GO:0009279">
    <property type="term" value="C:cell outer membrane"/>
    <property type="evidence" value="ECO:0007669"/>
    <property type="project" value="UniProtKB-SubCell"/>
</dbReference>
<dbReference type="Proteomes" id="UP000262607">
    <property type="component" value="Chromosome"/>
</dbReference>
<dbReference type="GO" id="GO:0005509">
    <property type="term" value="F:calcium ion binding"/>
    <property type="evidence" value="ECO:0007669"/>
    <property type="project" value="InterPro"/>
</dbReference>
<dbReference type="PRINTS" id="PR01021">
    <property type="entry name" value="OMPADOMAIN"/>
</dbReference>
<keyword evidence="4" id="KW-0812">Transmembrane</keyword>
<dbReference type="InterPro" id="IPR036737">
    <property type="entry name" value="OmpA-like_sf"/>
</dbReference>
<name>A0AAD1CM51_9FLAO</name>
<evidence type="ECO:0000313" key="12">
    <source>
        <dbReference type="Proteomes" id="UP000262607"/>
    </source>
</evidence>
<evidence type="ECO:0000256" key="5">
    <source>
        <dbReference type="ARBA" id="ARBA00023065"/>
    </source>
</evidence>
<dbReference type="SUPFAM" id="SSF103088">
    <property type="entry name" value="OmpA-like"/>
    <property type="match status" value="1"/>
</dbReference>
<proteinExistence type="predicted"/>
<keyword evidence="3" id="KW-1134">Transmembrane beta strand</keyword>
<dbReference type="InterPro" id="IPR028974">
    <property type="entry name" value="TSP_type-3_rpt"/>
</dbReference>
<evidence type="ECO:0000256" key="3">
    <source>
        <dbReference type="ARBA" id="ARBA00022452"/>
    </source>
</evidence>
<dbReference type="SUPFAM" id="SSF103647">
    <property type="entry name" value="TSP type-3 repeat"/>
    <property type="match status" value="1"/>
</dbReference>
<dbReference type="SUPFAM" id="SSF56925">
    <property type="entry name" value="OMPA-like"/>
    <property type="match status" value="1"/>
</dbReference>
<evidence type="ECO:0000259" key="10">
    <source>
        <dbReference type="PROSITE" id="PS51123"/>
    </source>
</evidence>
<dbReference type="Gene3D" id="3.30.1330.60">
    <property type="entry name" value="OmpA-like domain"/>
    <property type="match status" value="1"/>
</dbReference>
<dbReference type="InterPro" id="IPR050330">
    <property type="entry name" value="Bact_OuterMem_StrucFunc"/>
</dbReference>
<dbReference type="GO" id="GO:0046930">
    <property type="term" value="C:pore complex"/>
    <property type="evidence" value="ECO:0007669"/>
    <property type="project" value="UniProtKB-KW"/>
</dbReference>
<evidence type="ECO:0000256" key="8">
    <source>
        <dbReference type="ARBA" id="ARBA00023237"/>
    </source>
</evidence>